<sequence>MTRSQQTLASIHKTYLFLLVYGVVESGCSLVAMQRDVDVLQKKQAALEGGGQRQRQELESLRAEIRGINARLDNVLSSHADKAVEWHAGQVNLNRLSGKIEEQEHALSELRAQFAAARKEWNAQLDELQRKQDSIAQSRVSGPEAPPDRGAHMALIESSYRRKAARDLYPLGEEYIRRYPKDDQASKVVYWMGDSYLQESKPGAALGEFNRLLRQYPNSSYLGQALLGMGNAYLTLHDCVNARLAFSTCEKRFGKEQVAVEARNKIKTIDRAPGGLCEP</sequence>
<dbReference type="InterPro" id="IPR039565">
    <property type="entry name" value="BamD-like"/>
</dbReference>
<dbReference type="Proteomes" id="UP000185544">
    <property type="component" value="Chromosome"/>
</dbReference>
<evidence type="ECO:0000256" key="1">
    <source>
        <dbReference type="ARBA" id="ARBA00022729"/>
    </source>
</evidence>
<dbReference type="AlphaFoldDB" id="A0A1L6MYB5"/>
<dbReference type="Gene3D" id="1.25.40.10">
    <property type="entry name" value="Tetratricopeptide repeat domain"/>
    <property type="match status" value="1"/>
</dbReference>
<feature type="domain" description="Outer membrane lipoprotein BamD-like" evidence="3">
    <location>
        <begin position="143"/>
        <end position="226"/>
    </location>
</feature>
<evidence type="ECO:0000259" key="3">
    <source>
        <dbReference type="Pfam" id="PF13525"/>
    </source>
</evidence>
<keyword evidence="2" id="KW-0175">Coiled coil</keyword>
<reference evidence="4 5" key="1">
    <citation type="submission" date="2016-08" db="EMBL/GenBank/DDBJ databases">
        <title>Identification and validation of antigenic proteins from Pajaroellobacter abortibovis using de-novo genome sequence assembly and reverse vaccinology.</title>
        <authorList>
            <person name="Welly B.T."/>
            <person name="Miller M.R."/>
            <person name="Stott J.L."/>
            <person name="Blanchard M.T."/>
            <person name="Islas-Trejo A.D."/>
            <person name="O'Rourke S.M."/>
            <person name="Young A.E."/>
            <person name="Medrano J.F."/>
            <person name="Van Eenennaam A.L."/>
        </authorList>
    </citation>
    <scope>NUCLEOTIDE SEQUENCE [LARGE SCALE GENOMIC DNA]</scope>
    <source>
        <strain evidence="4 5">BTF92-0548A/99-0131</strain>
    </source>
</reference>
<keyword evidence="5" id="KW-1185">Reference proteome</keyword>
<dbReference type="EMBL" id="CP016908">
    <property type="protein sequence ID" value="APS00398.1"/>
    <property type="molecule type" value="Genomic_DNA"/>
</dbReference>
<dbReference type="RefSeq" id="WP_075277063.1">
    <property type="nucleotide sequence ID" value="NZ_CP016908.1"/>
</dbReference>
<dbReference type="KEGG" id="pabo:BCY86_06685"/>
<evidence type="ECO:0000313" key="5">
    <source>
        <dbReference type="Proteomes" id="UP000185544"/>
    </source>
</evidence>
<name>A0A1L6MYB5_9BACT</name>
<gene>
    <name evidence="4" type="ORF">BCY86_06685</name>
</gene>
<keyword evidence="1" id="KW-0732">Signal</keyword>
<proteinExistence type="predicted"/>
<dbReference type="Pfam" id="PF13525">
    <property type="entry name" value="YfiO"/>
    <property type="match status" value="1"/>
</dbReference>
<feature type="coiled-coil region" evidence="2">
    <location>
        <begin position="51"/>
        <end position="138"/>
    </location>
</feature>
<dbReference type="STRING" id="1882918.BCY86_06685"/>
<dbReference type="InterPro" id="IPR011990">
    <property type="entry name" value="TPR-like_helical_dom_sf"/>
</dbReference>
<evidence type="ECO:0000313" key="4">
    <source>
        <dbReference type="EMBL" id="APS00398.1"/>
    </source>
</evidence>
<organism evidence="4 5">
    <name type="scientific">Pajaroellobacter abortibovis</name>
    <dbReference type="NCBI Taxonomy" id="1882918"/>
    <lineage>
        <taxon>Bacteria</taxon>
        <taxon>Pseudomonadati</taxon>
        <taxon>Myxococcota</taxon>
        <taxon>Polyangia</taxon>
        <taxon>Polyangiales</taxon>
        <taxon>Polyangiaceae</taxon>
    </lineage>
</organism>
<dbReference type="SUPFAM" id="SSF48452">
    <property type="entry name" value="TPR-like"/>
    <property type="match status" value="1"/>
</dbReference>
<evidence type="ECO:0000256" key="2">
    <source>
        <dbReference type="SAM" id="Coils"/>
    </source>
</evidence>
<dbReference type="OrthoDB" id="13540at2"/>
<protein>
    <recommendedName>
        <fullName evidence="3">Outer membrane lipoprotein BamD-like domain-containing protein</fullName>
    </recommendedName>
</protein>
<accession>A0A1L6MYB5</accession>